<dbReference type="SUPFAM" id="SSF53850">
    <property type="entry name" value="Periplasmic binding protein-like II"/>
    <property type="match status" value="1"/>
</dbReference>
<dbReference type="Proteomes" id="UP000503441">
    <property type="component" value="Chromosome"/>
</dbReference>
<accession>A0ABX6JUB9</accession>
<feature type="domain" description="SsuA/THI5-like" evidence="2">
    <location>
        <begin position="138"/>
        <end position="274"/>
    </location>
</feature>
<dbReference type="PROSITE" id="PS51257">
    <property type="entry name" value="PROKAR_LIPOPROTEIN"/>
    <property type="match status" value="1"/>
</dbReference>
<dbReference type="PANTHER" id="PTHR30024:SF42">
    <property type="entry name" value="ALIPHATIC SULFONATES-BINDING PROTEIN-RELATED"/>
    <property type="match status" value="1"/>
</dbReference>
<protein>
    <submittedName>
        <fullName evidence="3">ABC transporter substrate-binding protein</fullName>
    </submittedName>
</protein>
<dbReference type="EMBL" id="CP049933">
    <property type="protein sequence ID" value="QIM17867.1"/>
    <property type="molecule type" value="Genomic_DNA"/>
</dbReference>
<keyword evidence="4" id="KW-1185">Reference proteome</keyword>
<evidence type="ECO:0000313" key="3">
    <source>
        <dbReference type="EMBL" id="QIM17867.1"/>
    </source>
</evidence>
<sequence length="336" mass="35514">MKIRKLGLVGIAATSVIVLAACSAGTPSGGTDGTSGGEAIKLRVQAHASIAAEPLYTGIEQGFFEDEGLDIEVVEMPDLSSATAALQANKLDLAFVPTISALQMTRKNLPITLVAPSDGINPEAAEAPREKQRDYTSVGVYTSKASGITDLKGLAGATIAAPELKGQPDGTITSVLQEAGVATDGVEWLSLGFVPALEALKNDQVDAAFLVSPFSIEADDAGLTRVMNPSVEFFPPGTATSSWAASANWAKENTEAVARFQRASAKSSEWANKNLEKVQQHAIDRAGLKLSVADMPKSFWPETIDAKKYQTVDQKLVDIGFFDDPIDVKTILYSKN</sequence>
<evidence type="ECO:0000259" key="2">
    <source>
        <dbReference type="Pfam" id="PF09084"/>
    </source>
</evidence>
<organism evidence="3 4">
    <name type="scientific">Leucobacter coleopterorum</name>
    <dbReference type="NCBI Taxonomy" id="2714933"/>
    <lineage>
        <taxon>Bacteria</taxon>
        <taxon>Bacillati</taxon>
        <taxon>Actinomycetota</taxon>
        <taxon>Actinomycetes</taxon>
        <taxon>Micrococcales</taxon>
        <taxon>Microbacteriaceae</taxon>
        <taxon>Leucobacter</taxon>
    </lineage>
</organism>
<feature type="signal peptide" evidence="1">
    <location>
        <begin position="1"/>
        <end position="20"/>
    </location>
</feature>
<name>A0ABX6JUB9_9MICO</name>
<dbReference type="InterPro" id="IPR015168">
    <property type="entry name" value="SsuA/THI5"/>
</dbReference>
<feature type="chain" id="PRO_5045462314" evidence="1">
    <location>
        <begin position="21"/>
        <end position="336"/>
    </location>
</feature>
<gene>
    <name evidence="3" type="ORF">G7066_02665</name>
</gene>
<keyword evidence="1" id="KW-0732">Signal</keyword>
<proteinExistence type="predicted"/>
<dbReference type="Gene3D" id="3.40.190.10">
    <property type="entry name" value="Periplasmic binding protein-like II"/>
    <property type="match status" value="2"/>
</dbReference>
<reference evidence="3 4" key="1">
    <citation type="submission" date="2020-03" db="EMBL/GenBank/DDBJ databases">
        <title>Leucobacter sp. nov., isolated from beetles.</title>
        <authorList>
            <person name="Hyun D.-W."/>
            <person name="Bae J.-W."/>
        </authorList>
    </citation>
    <scope>NUCLEOTIDE SEQUENCE [LARGE SCALE GENOMIC DNA]</scope>
    <source>
        <strain evidence="3 4">HDW9A</strain>
    </source>
</reference>
<evidence type="ECO:0000256" key="1">
    <source>
        <dbReference type="SAM" id="SignalP"/>
    </source>
</evidence>
<dbReference type="Pfam" id="PF09084">
    <property type="entry name" value="NMT1"/>
    <property type="match status" value="2"/>
</dbReference>
<evidence type="ECO:0000313" key="4">
    <source>
        <dbReference type="Proteomes" id="UP000503441"/>
    </source>
</evidence>
<feature type="domain" description="SsuA/THI5-like" evidence="2">
    <location>
        <begin position="54"/>
        <end position="115"/>
    </location>
</feature>
<dbReference type="RefSeq" id="WP_166328832.1">
    <property type="nucleotide sequence ID" value="NZ_CP049933.1"/>
</dbReference>
<dbReference type="PANTHER" id="PTHR30024">
    <property type="entry name" value="ALIPHATIC SULFONATES-BINDING PROTEIN-RELATED"/>
    <property type="match status" value="1"/>
</dbReference>